<organism evidence="2 3">
    <name type="scientific">Mytilus edulis</name>
    <name type="common">Blue mussel</name>
    <dbReference type="NCBI Taxonomy" id="6550"/>
    <lineage>
        <taxon>Eukaryota</taxon>
        <taxon>Metazoa</taxon>
        <taxon>Spiralia</taxon>
        <taxon>Lophotrochozoa</taxon>
        <taxon>Mollusca</taxon>
        <taxon>Bivalvia</taxon>
        <taxon>Autobranchia</taxon>
        <taxon>Pteriomorphia</taxon>
        <taxon>Mytilida</taxon>
        <taxon>Mytiloidea</taxon>
        <taxon>Mytilidae</taxon>
        <taxon>Mytilinae</taxon>
        <taxon>Mytilus</taxon>
    </lineage>
</organism>
<dbReference type="PANTHER" id="PTHR16253">
    <property type="entry name" value="TETRATRICOPEPTIDE REPEAT PROTEIN 22"/>
    <property type="match status" value="1"/>
</dbReference>
<sequence>MMDSTIIPGLFGLNLNLMYVLDIQMIYDEIEALEIRLQVEHKCVHNVLNNMIAILKTKIPRLRCYAKENLEHILRENKNNLNALSDLEQIYKGLHRISDAETCKERIEKILNSTHEEDMVNKAVCLLEQGYALVHDMSANIENIASSKLTDAHKLLQAEHHKSEKERRMMLQKCVFHNKQAISNLEQSMQCSRTNEYFLRKITALQQFERAQIICSTYPYRIVWSYYIGEAWNRHVDSLQRQKTEHRKKDVLDASCKAIELFLNVANMTDAIDKKSTYISRSLAQIGNILIKRHKTLENNPTDFEFFQDESFVKYIKDPMIPLKKAYDMQKFMPDSFVMNKYGRALFHLSKETDSSDKQQRLQMALAILTKSTVCFTMNWFAYSTRMQVTESLGDLHLTTNRKLSWQYFQAALSDGHQCFESKGSAIDMEILARICQKIAKFPFTNKYGAHVVKNKEFLHYALDYLQHGIALSGPSEYNISKRMASCLYDLDELVTAAEWMKRALALSSYVKTYDFKVTCLYLLKRYGVESKDNGGDKPYYILREIIYILLKCQKQQANTNEVYEYMIRNDYSDLCSLIHDVVTVKQLLKQTDTGQQKQLEQFKEQISNVVPQDDIEMDLEEEFEKSSAPIPISLETQQVPEGYQYSFFISHSKRDSDWVINMLLFELEKKFSDEDEAFKGCIADRDFVPGKTIIRNITEAINKSCKIILVLTRTFVTSRWCENEMERALGLDLPLSKIEYREETLKSRSGHMDQTREITFKTSFNQGDEFENPFRTPVGLLFRCLLTWPILVRFVHFGDKQLVMSKAYNLKGTKIRLLDDLPVSMKEERFLLSHNAFTIRKRDKVQTRIRAKGAHMTLETRKNNTENWSLWE</sequence>
<evidence type="ECO:0000259" key="1">
    <source>
        <dbReference type="PROSITE" id="PS50104"/>
    </source>
</evidence>
<feature type="domain" description="TIR" evidence="1">
    <location>
        <begin position="644"/>
        <end position="768"/>
    </location>
</feature>
<keyword evidence="3" id="KW-1185">Reference proteome</keyword>
<dbReference type="InterPro" id="IPR035897">
    <property type="entry name" value="Toll_tir_struct_dom_sf"/>
</dbReference>
<dbReference type="AlphaFoldDB" id="A0A8S3RB34"/>
<reference evidence="2" key="1">
    <citation type="submission" date="2021-03" db="EMBL/GenBank/DDBJ databases">
        <authorList>
            <person name="Bekaert M."/>
        </authorList>
    </citation>
    <scope>NUCLEOTIDE SEQUENCE</scope>
</reference>
<dbReference type="EMBL" id="CAJPWZ010001055">
    <property type="protein sequence ID" value="CAG2206556.1"/>
    <property type="molecule type" value="Genomic_DNA"/>
</dbReference>
<evidence type="ECO:0000313" key="2">
    <source>
        <dbReference type="EMBL" id="CAG2206556.1"/>
    </source>
</evidence>
<dbReference type="Proteomes" id="UP000683360">
    <property type="component" value="Unassembled WGS sequence"/>
</dbReference>
<accession>A0A8S3RB34</accession>
<gene>
    <name evidence="2" type="ORF">MEDL_20881</name>
</gene>
<dbReference type="Gene3D" id="3.40.50.10140">
    <property type="entry name" value="Toll/interleukin-1 receptor homology (TIR) domain"/>
    <property type="match status" value="1"/>
</dbReference>
<dbReference type="PROSITE" id="PS50104">
    <property type="entry name" value="TIR"/>
    <property type="match status" value="1"/>
</dbReference>
<evidence type="ECO:0000313" key="3">
    <source>
        <dbReference type="Proteomes" id="UP000683360"/>
    </source>
</evidence>
<name>A0A8S3RB34_MYTED</name>
<dbReference type="InterPro" id="IPR042342">
    <property type="entry name" value="TTC22"/>
</dbReference>
<dbReference type="GO" id="GO:0007165">
    <property type="term" value="P:signal transduction"/>
    <property type="evidence" value="ECO:0007669"/>
    <property type="project" value="InterPro"/>
</dbReference>
<dbReference type="PANTHER" id="PTHR16253:SF0">
    <property type="entry name" value="TETRATRICOPEPTIDE REPEAT PROTEIN 22"/>
    <property type="match status" value="1"/>
</dbReference>
<protein>
    <submittedName>
        <fullName evidence="2">TLR2</fullName>
    </submittedName>
</protein>
<dbReference type="SUPFAM" id="SSF52200">
    <property type="entry name" value="Toll/Interleukin receptor TIR domain"/>
    <property type="match status" value="1"/>
</dbReference>
<dbReference type="SMART" id="SM00255">
    <property type="entry name" value="TIR"/>
    <property type="match status" value="1"/>
</dbReference>
<comment type="caution">
    <text evidence="2">The sequence shown here is derived from an EMBL/GenBank/DDBJ whole genome shotgun (WGS) entry which is preliminary data.</text>
</comment>
<dbReference type="Pfam" id="PF01582">
    <property type="entry name" value="TIR"/>
    <property type="match status" value="1"/>
</dbReference>
<dbReference type="InterPro" id="IPR000157">
    <property type="entry name" value="TIR_dom"/>
</dbReference>
<dbReference type="OrthoDB" id="6090392at2759"/>
<proteinExistence type="predicted"/>